<dbReference type="Proteomes" id="UP000774804">
    <property type="component" value="Unassembled WGS sequence"/>
</dbReference>
<dbReference type="EMBL" id="RCML01000228">
    <property type="protein sequence ID" value="KAG2984647.1"/>
    <property type="molecule type" value="Genomic_DNA"/>
</dbReference>
<dbReference type="EMBL" id="RCMK01000289">
    <property type="protein sequence ID" value="KAG2938314.1"/>
    <property type="molecule type" value="Genomic_DNA"/>
</dbReference>
<dbReference type="EMBL" id="RCMI01000221">
    <property type="protein sequence ID" value="KAG2924773.1"/>
    <property type="molecule type" value="Genomic_DNA"/>
</dbReference>
<proteinExistence type="predicted"/>
<reference evidence="2" key="1">
    <citation type="submission" date="2018-10" db="EMBL/GenBank/DDBJ databases">
        <title>Effector identification in a new, highly contiguous assembly of the strawberry crown rot pathogen Phytophthora cactorum.</title>
        <authorList>
            <person name="Armitage A.D."/>
            <person name="Nellist C.F."/>
            <person name="Bates H."/>
            <person name="Vickerstaff R.J."/>
            <person name="Harrison R.J."/>
        </authorList>
    </citation>
    <scope>NUCLEOTIDE SEQUENCE</scope>
    <source>
        <strain evidence="2">15-7</strain>
        <strain evidence="3">4032</strain>
        <strain evidence="4">4040</strain>
        <strain evidence="5">P415</strain>
        <strain evidence="6">P421</strain>
    </source>
</reference>
<evidence type="ECO:0000313" key="3">
    <source>
        <dbReference type="EMBL" id="KAG2924773.1"/>
    </source>
</evidence>
<feature type="compositionally biased region" description="Basic residues" evidence="1">
    <location>
        <begin position="1"/>
        <end position="11"/>
    </location>
</feature>
<evidence type="ECO:0000313" key="6">
    <source>
        <dbReference type="EMBL" id="KAG3223736.1"/>
    </source>
</evidence>
<organism evidence="2 7">
    <name type="scientific">Phytophthora cactorum</name>
    <dbReference type="NCBI Taxonomy" id="29920"/>
    <lineage>
        <taxon>Eukaryota</taxon>
        <taxon>Sar</taxon>
        <taxon>Stramenopiles</taxon>
        <taxon>Oomycota</taxon>
        <taxon>Peronosporomycetes</taxon>
        <taxon>Peronosporales</taxon>
        <taxon>Peronosporaceae</taxon>
        <taxon>Phytophthora</taxon>
    </lineage>
</organism>
<feature type="region of interest" description="Disordered" evidence="1">
    <location>
        <begin position="1"/>
        <end position="44"/>
    </location>
</feature>
<dbReference type="EMBL" id="RCMG01000245">
    <property type="protein sequence ID" value="KAG2858611.1"/>
    <property type="molecule type" value="Genomic_DNA"/>
</dbReference>
<name>A0A8T0Z8N5_9STRA</name>
<evidence type="ECO:0000313" key="7">
    <source>
        <dbReference type="Proteomes" id="UP000735874"/>
    </source>
</evidence>
<dbReference type="Proteomes" id="UP000735874">
    <property type="component" value="Unassembled WGS sequence"/>
</dbReference>
<evidence type="ECO:0000313" key="5">
    <source>
        <dbReference type="EMBL" id="KAG2984647.1"/>
    </source>
</evidence>
<dbReference type="Proteomes" id="UP000760860">
    <property type="component" value="Unassembled WGS sequence"/>
</dbReference>
<dbReference type="Proteomes" id="UP000697107">
    <property type="component" value="Unassembled WGS sequence"/>
</dbReference>
<dbReference type="EMBL" id="RCMV01000135">
    <property type="protein sequence ID" value="KAG3223736.1"/>
    <property type="molecule type" value="Genomic_DNA"/>
</dbReference>
<sequence>MEIPQSKKRRPHQEGASDVATAEAKETIPASAAEEAKDTAKANAATECKETATAPGAGSVCGCCRYGRVDS</sequence>
<evidence type="ECO:0000256" key="1">
    <source>
        <dbReference type="SAM" id="MobiDB-lite"/>
    </source>
</evidence>
<protein>
    <submittedName>
        <fullName evidence="2">Uncharacterized protein</fullName>
    </submittedName>
</protein>
<dbReference type="Proteomes" id="UP000736787">
    <property type="component" value="Unassembled WGS sequence"/>
</dbReference>
<dbReference type="VEuPathDB" id="FungiDB:PC110_g1036"/>
<evidence type="ECO:0000313" key="4">
    <source>
        <dbReference type="EMBL" id="KAG2938314.1"/>
    </source>
</evidence>
<evidence type="ECO:0000313" key="2">
    <source>
        <dbReference type="EMBL" id="KAG2858611.1"/>
    </source>
</evidence>
<dbReference type="AlphaFoldDB" id="A0A8T0Z8N5"/>
<accession>A0A8T0Z8N5</accession>
<comment type="caution">
    <text evidence="2">The sequence shown here is derived from an EMBL/GenBank/DDBJ whole genome shotgun (WGS) entry which is preliminary data.</text>
</comment>
<gene>
    <name evidence="2" type="ORF">PC113_g9649</name>
    <name evidence="3" type="ORF">PC115_g8503</name>
    <name evidence="4" type="ORF">PC117_g11308</name>
    <name evidence="5" type="ORF">PC118_g8759</name>
    <name evidence="6" type="ORF">PC129_g5579</name>
</gene>